<dbReference type="SUPFAM" id="SSF55874">
    <property type="entry name" value="ATPase domain of HSP90 chaperone/DNA topoisomerase II/histidine kinase"/>
    <property type="match status" value="1"/>
</dbReference>
<dbReference type="Gene3D" id="3.30.565.10">
    <property type="entry name" value="Histidine kinase-like ATPase, C-terminal domain"/>
    <property type="match status" value="1"/>
</dbReference>
<keyword evidence="1" id="KW-0418">Kinase</keyword>
<dbReference type="PANTHER" id="PTHR35526">
    <property type="entry name" value="ANTI-SIGMA-F FACTOR RSBW-RELATED"/>
    <property type="match status" value="1"/>
</dbReference>
<keyword evidence="3" id="KW-0067">ATP-binding</keyword>
<dbReference type="AlphaFoldDB" id="A0A5S4G904"/>
<protein>
    <submittedName>
        <fullName evidence="3">ATP-binding protein</fullName>
    </submittedName>
</protein>
<dbReference type="CDD" id="cd16936">
    <property type="entry name" value="HATPase_RsbW-like"/>
    <property type="match status" value="1"/>
</dbReference>
<name>A0A5S4G904_9ACTN</name>
<proteinExistence type="predicted"/>
<organism evidence="3 4">
    <name type="scientific">Nonomuraea zeae</name>
    <dbReference type="NCBI Taxonomy" id="1642303"/>
    <lineage>
        <taxon>Bacteria</taxon>
        <taxon>Bacillati</taxon>
        <taxon>Actinomycetota</taxon>
        <taxon>Actinomycetes</taxon>
        <taxon>Streptosporangiales</taxon>
        <taxon>Streptosporangiaceae</taxon>
        <taxon>Nonomuraea</taxon>
    </lineage>
</organism>
<keyword evidence="1" id="KW-0808">Transferase</keyword>
<dbReference type="Proteomes" id="UP000306628">
    <property type="component" value="Unassembled WGS sequence"/>
</dbReference>
<keyword evidence="3" id="KW-0547">Nucleotide-binding</keyword>
<evidence type="ECO:0000259" key="2">
    <source>
        <dbReference type="Pfam" id="PF13581"/>
    </source>
</evidence>
<feature type="domain" description="Histidine kinase/HSP90-like ATPase" evidence="2">
    <location>
        <begin position="42"/>
        <end position="145"/>
    </location>
</feature>
<reference evidence="3 4" key="1">
    <citation type="submission" date="2019-05" db="EMBL/GenBank/DDBJ databases">
        <title>Draft genome sequence of Nonomuraea zeae DSM 100528.</title>
        <authorList>
            <person name="Saricaoglu S."/>
            <person name="Isik K."/>
        </authorList>
    </citation>
    <scope>NUCLEOTIDE SEQUENCE [LARGE SCALE GENOMIC DNA]</scope>
    <source>
        <strain evidence="3 4">DSM 100528</strain>
    </source>
</reference>
<dbReference type="PANTHER" id="PTHR35526:SF3">
    <property type="entry name" value="ANTI-SIGMA-F FACTOR RSBW"/>
    <property type="match status" value="1"/>
</dbReference>
<comment type="caution">
    <text evidence="3">The sequence shown here is derived from an EMBL/GenBank/DDBJ whole genome shotgun (WGS) entry which is preliminary data.</text>
</comment>
<dbReference type="InterPro" id="IPR036890">
    <property type="entry name" value="HATPase_C_sf"/>
</dbReference>
<dbReference type="InterPro" id="IPR050267">
    <property type="entry name" value="Anti-sigma-factor_SerPK"/>
</dbReference>
<gene>
    <name evidence="3" type="ORF">ETD85_33765</name>
</gene>
<dbReference type="InterPro" id="IPR003594">
    <property type="entry name" value="HATPase_dom"/>
</dbReference>
<dbReference type="GO" id="GO:0005524">
    <property type="term" value="F:ATP binding"/>
    <property type="evidence" value="ECO:0007669"/>
    <property type="project" value="UniProtKB-KW"/>
</dbReference>
<sequence length="163" mass="17751">MLMGYSGIRPRKDAIMCIRSHRDPPARPLGAASWTLAHDFGSVPVARALLRSHLAGWSMDDATDDAELLVSELITNAVRHAPGPVRLTVWLVDGFLRCEVEDRHPAVPLLPDAPERDEGGYGLRLLDALACCWGSDVTPAGKAVWFELPATATHDHRIAHCCA</sequence>
<keyword evidence="1" id="KW-0723">Serine/threonine-protein kinase</keyword>
<evidence type="ECO:0000256" key="1">
    <source>
        <dbReference type="ARBA" id="ARBA00022527"/>
    </source>
</evidence>
<dbReference type="EMBL" id="VCKX01000129">
    <property type="protein sequence ID" value="TMR29014.1"/>
    <property type="molecule type" value="Genomic_DNA"/>
</dbReference>
<accession>A0A5S4G904</accession>
<dbReference type="OrthoDB" id="3534907at2"/>
<evidence type="ECO:0000313" key="4">
    <source>
        <dbReference type="Proteomes" id="UP000306628"/>
    </source>
</evidence>
<keyword evidence="4" id="KW-1185">Reference proteome</keyword>
<dbReference type="GO" id="GO:0004674">
    <property type="term" value="F:protein serine/threonine kinase activity"/>
    <property type="evidence" value="ECO:0007669"/>
    <property type="project" value="UniProtKB-KW"/>
</dbReference>
<dbReference type="Pfam" id="PF13581">
    <property type="entry name" value="HATPase_c_2"/>
    <property type="match status" value="1"/>
</dbReference>
<evidence type="ECO:0000313" key="3">
    <source>
        <dbReference type="EMBL" id="TMR29014.1"/>
    </source>
</evidence>